<dbReference type="EMBL" id="GU942982">
    <property type="protein sequence ID" value="ADD93425.1"/>
    <property type="molecule type" value="Genomic_DNA"/>
</dbReference>
<sequence length="101" mass="11326">MGSSGFQMLGKSSALDLTVEVEARHLTDLPGIRYNGIEWGDFNADGQADLICLDGRKNLLEFLSLDTKNQKFSSVLHFRTFEKICTTKEKRVVLMSLGKGW</sequence>
<proteinExistence type="predicted"/>
<evidence type="ECO:0000313" key="1">
    <source>
        <dbReference type="EMBL" id="ADD93425.1"/>
    </source>
</evidence>
<protein>
    <submittedName>
        <fullName evidence="1">Uncharacterized protein</fullName>
    </submittedName>
</protein>
<dbReference type="AlphaFoldDB" id="D6PCH4"/>
<accession>D6PCH4</accession>
<organism evidence="1">
    <name type="scientific">uncultured marine bacterium MedDCM-OCT-S04-C103</name>
    <dbReference type="NCBI Taxonomy" id="743049"/>
    <lineage>
        <taxon>Bacteria</taxon>
        <taxon>environmental samples</taxon>
    </lineage>
</organism>
<reference evidence="1" key="1">
    <citation type="journal article" date="2010" name="ISME J.">
        <title>Metagenome of the Mediterranean deep chlorophyll maximum studied by direct and fosmid library 454 pyrosequencing.</title>
        <authorList>
            <person name="Ghai R."/>
            <person name="Martin-Cuadrado A.B."/>
            <person name="Molto A.G."/>
            <person name="Heredia I.G."/>
            <person name="Cabrera R."/>
            <person name="Martin J."/>
            <person name="Verdu M."/>
            <person name="Deschamps P."/>
            <person name="Moreira D."/>
            <person name="Lopez-Garcia P."/>
            <person name="Mira A."/>
            <person name="Rodriguez-Valera F."/>
        </authorList>
    </citation>
    <scope>NUCLEOTIDE SEQUENCE</scope>
</reference>
<name>D6PCH4_9BACT</name>